<dbReference type="EMBL" id="CM035416">
    <property type="protein sequence ID" value="KAH7425564.1"/>
    <property type="molecule type" value="Genomic_DNA"/>
</dbReference>
<feature type="domain" description="Malonyl-CoA decarboxylase N-terminal" evidence="2">
    <location>
        <begin position="116"/>
        <end position="194"/>
    </location>
</feature>
<dbReference type="InterPro" id="IPR035372">
    <property type="entry name" value="MCD_N"/>
</dbReference>
<evidence type="ECO:0008006" key="5">
    <source>
        <dbReference type="Google" id="ProtNLM"/>
    </source>
</evidence>
<dbReference type="InterPro" id="IPR038917">
    <property type="entry name" value="Malonyl_CoA_deC"/>
</dbReference>
<gene>
    <name evidence="3" type="ORF">KP509_11G060400</name>
</gene>
<comment type="caution">
    <text evidence="3">The sequence shown here is derived from an EMBL/GenBank/DDBJ whole genome shotgun (WGS) entry which is preliminary data.</text>
</comment>
<dbReference type="InterPro" id="IPR007956">
    <property type="entry name" value="Malonyl_CoA_deC_C"/>
</dbReference>
<dbReference type="Proteomes" id="UP000825935">
    <property type="component" value="Chromosome 11"/>
</dbReference>
<protein>
    <recommendedName>
        <fullName evidence="5">Malonyl-CoA decarboxylase</fullName>
    </recommendedName>
</protein>
<dbReference type="PANTHER" id="PTHR28641">
    <property type="match status" value="1"/>
</dbReference>
<dbReference type="Pfam" id="PF05292">
    <property type="entry name" value="MCD"/>
    <property type="match status" value="1"/>
</dbReference>
<dbReference type="GO" id="GO:0006633">
    <property type="term" value="P:fatty acid biosynthetic process"/>
    <property type="evidence" value="ECO:0007669"/>
    <property type="project" value="InterPro"/>
</dbReference>
<dbReference type="OMA" id="CEQFAPD"/>
<proteinExistence type="predicted"/>
<dbReference type="InterPro" id="IPR038351">
    <property type="entry name" value="MCD_N_sf"/>
</dbReference>
<reference evidence="3" key="1">
    <citation type="submission" date="2021-08" db="EMBL/GenBank/DDBJ databases">
        <title>WGS assembly of Ceratopteris richardii.</title>
        <authorList>
            <person name="Marchant D.B."/>
            <person name="Chen G."/>
            <person name="Jenkins J."/>
            <person name="Shu S."/>
            <person name="Leebens-Mack J."/>
            <person name="Grimwood J."/>
            <person name="Schmutz J."/>
            <person name="Soltis P."/>
            <person name="Soltis D."/>
            <person name="Chen Z.-H."/>
        </authorList>
    </citation>
    <scope>NUCLEOTIDE SEQUENCE</scope>
    <source>
        <strain evidence="3">Whitten #5841</strain>
        <tissue evidence="3">Leaf</tissue>
    </source>
</reference>
<dbReference type="GO" id="GO:2001294">
    <property type="term" value="P:malonyl-CoA catabolic process"/>
    <property type="evidence" value="ECO:0007669"/>
    <property type="project" value="TreeGrafter"/>
</dbReference>
<dbReference type="GO" id="GO:0005782">
    <property type="term" value="C:peroxisomal matrix"/>
    <property type="evidence" value="ECO:0007669"/>
    <property type="project" value="TreeGrafter"/>
</dbReference>
<dbReference type="Gene3D" id="1.20.140.90">
    <property type="entry name" value="Malonyl-CoA decarboxylase, oligemerization domain"/>
    <property type="match status" value="1"/>
</dbReference>
<evidence type="ECO:0000313" key="3">
    <source>
        <dbReference type="EMBL" id="KAH7425564.1"/>
    </source>
</evidence>
<dbReference type="GO" id="GO:0006085">
    <property type="term" value="P:acetyl-CoA biosynthetic process"/>
    <property type="evidence" value="ECO:0007669"/>
    <property type="project" value="TreeGrafter"/>
</dbReference>
<dbReference type="Gene3D" id="3.40.630.150">
    <property type="entry name" value="Malonyl-CoA decarboxylase, catalytic domain"/>
    <property type="match status" value="1"/>
</dbReference>
<accession>A0A8T2TW05</accession>
<dbReference type="AlphaFoldDB" id="A0A8T2TW05"/>
<dbReference type="Pfam" id="PF17408">
    <property type="entry name" value="MCD_N"/>
    <property type="match status" value="1"/>
</dbReference>
<dbReference type="GO" id="GO:0005759">
    <property type="term" value="C:mitochondrial matrix"/>
    <property type="evidence" value="ECO:0007669"/>
    <property type="project" value="TreeGrafter"/>
</dbReference>
<feature type="domain" description="Malonyl-CoA decarboxylase C-terminal" evidence="1">
    <location>
        <begin position="201"/>
        <end position="489"/>
    </location>
</feature>
<evidence type="ECO:0000259" key="1">
    <source>
        <dbReference type="Pfam" id="PF05292"/>
    </source>
</evidence>
<keyword evidence="4" id="KW-1185">Reference proteome</keyword>
<name>A0A8T2TW05_CERRI</name>
<evidence type="ECO:0000259" key="2">
    <source>
        <dbReference type="Pfam" id="PF17408"/>
    </source>
</evidence>
<organism evidence="3 4">
    <name type="scientific">Ceratopteris richardii</name>
    <name type="common">Triangle waterfern</name>
    <dbReference type="NCBI Taxonomy" id="49495"/>
    <lineage>
        <taxon>Eukaryota</taxon>
        <taxon>Viridiplantae</taxon>
        <taxon>Streptophyta</taxon>
        <taxon>Embryophyta</taxon>
        <taxon>Tracheophyta</taxon>
        <taxon>Polypodiopsida</taxon>
        <taxon>Polypodiidae</taxon>
        <taxon>Polypodiales</taxon>
        <taxon>Pteridineae</taxon>
        <taxon>Pteridaceae</taxon>
        <taxon>Parkerioideae</taxon>
        <taxon>Ceratopteris</taxon>
    </lineage>
</organism>
<dbReference type="GO" id="GO:0050080">
    <property type="term" value="F:malonyl-CoA decarboxylase activity"/>
    <property type="evidence" value="ECO:0007669"/>
    <property type="project" value="InterPro"/>
</dbReference>
<dbReference type="PANTHER" id="PTHR28641:SF1">
    <property type="entry name" value="MALONYL-COA DECARBOXYLASE, MITOCHONDRIAL"/>
    <property type="match status" value="1"/>
</dbReference>
<dbReference type="OrthoDB" id="426718at2759"/>
<dbReference type="InterPro" id="IPR042303">
    <property type="entry name" value="Malonyl_CoA_deC_C_sf"/>
</dbReference>
<sequence length="525" mass="59443">MLHTHLCVMGDPCWKMNIHNKMKQMKRGHAQSNQNGIGTLESGSSTRIFDKLQATIQNIINARANASSDIAVCQFSNDYYKLDQSNKHRILTLLATKYGVNRTNIQNLSQQYSDLCKAEKETKEEKNTPALYRTEHSLRSALTPLSVQLFKQINCQPGGLKFLVDMRADLRMLIEDQNLPAFRYLDTCLKEILETALSPALLELHLFTWEDPAAILEKLVIFEAVHPISNLYDLKRRLGSERRCFGYFHPSLPGEPLIFIEVALTRSIVGCIQDVLRNESPTPEDEATTALFYSISSTQPGLTGISLGKLLIKRVVGVLQQEMPKIMTFATLSPIPGFMSWLLPRLASESQSFSSSRMQQDSERKSLFKENLLHAQEARSLLESCRTSFLMGTCRTAENQTAENIMWNILTFPRKELIRSESLQGVIKPILLRLCARYLLLEKRRGKALDVVTNFHVQNGALIERLNWMGDFSERGLNQSAGITVNYCYRLDKIEENIGNYLEKGIISSSSMLKDLLEPKSMSPG</sequence>
<evidence type="ECO:0000313" key="4">
    <source>
        <dbReference type="Proteomes" id="UP000825935"/>
    </source>
</evidence>